<organism evidence="1 2">
    <name type="scientific">Papilio machaon</name>
    <name type="common">Old World swallowtail butterfly</name>
    <dbReference type="NCBI Taxonomy" id="76193"/>
    <lineage>
        <taxon>Eukaryota</taxon>
        <taxon>Metazoa</taxon>
        <taxon>Ecdysozoa</taxon>
        <taxon>Arthropoda</taxon>
        <taxon>Hexapoda</taxon>
        <taxon>Insecta</taxon>
        <taxon>Pterygota</taxon>
        <taxon>Neoptera</taxon>
        <taxon>Endopterygota</taxon>
        <taxon>Lepidoptera</taxon>
        <taxon>Glossata</taxon>
        <taxon>Ditrysia</taxon>
        <taxon>Papilionoidea</taxon>
        <taxon>Papilionidae</taxon>
        <taxon>Papilioninae</taxon>
        <taxon>Papilio</taxon>
    </lineage>
</organism>
<dbReference type="InParanoid" id="A0A0N1IB16"/>
<evidence type="ECO:0000313" key="2">
    <source>
        <dbReference type="Proteomes" id="UP000053240"/>
    </source>
</evidence>
<proteinExistence type="predicted"/>
<gene>
    <name evidence="1" type="ORF">RR48_02333</name>
</gene>
<dbReference type="AlphaFoldDB" id="A0A0N1IB16"/>
<evidence type="ECO:0000313" key="1">
    <source>
        <dbReference type="EMBL" id="KPJ16575.1"/>
    </source>
</evidence>
<dbReference type="Proteomes" id="UP000053240">
    <property type="component" value="Unassembled WGS sequence"/>
</dbReference>
<reference evidence="1 2" key="1">
    <citation type="journal article" date="2015" name="Nat. Commun.">
        <title>Outbred genome sequencing and CRISPR/Cas9 gene editing in butterflies.</title>
        <authorList>
            <person name="Li X."/>
            <person name="Fan D."/>
            <person name="Zhang W."/>
            <person name="Liu G."/>
            <person name="Zhang L."/>
            <person name="Zhao L."/>
            <person name="Fang X."/>
            <person name="Chen L."/>
            <person name="Dong Y."/>
            <person name="Chen Y."/>
            <person name="Ding Y."/>
            <person name="Zhao R."/>
            <person name="Feng M."/>
            <person name="Zhu Y."/>
            <person name="Feng Y."/>
            <person name="Jiang X."/>
            <person name="Zhu D."/>
            <person name="Xiang H."/>
            <person name="Feng X."/>
            <person name="Li S."/>
            <person name="Wang J."/>
            <person name="Zhang G."/>
            <person name="Kronforst M.R."/>
            <person name="Wang W."/>
        </authorList>
    </citation>
    <scope>NUCLEOTIDE SEQUENCE [LARGE SCALE GENOMIC DNA]</scope>
    <source>
        <strain evidence="1">Ya'a_city_454_Pm</strain>
        <tissue evidence="1">Whole body</tissue>
    </source>
</reference>
<accession>A0A0N1IB16</accession>
<keyword evidence="2" id="KW-1185">Reference proteome</keyword>
<name>A0A0N1IB16_PAPMA</name>
<sequence length="37" mass="4284">MISSGQTQSDDDLLAQDAMLQWVRRRLLLPDDKDVRP</sequence>
<dbReference type="EMBL" id="KQ460210">
    <property type="protein sequence ID" value="KPJ16575.1"/>
    <property type="molecule type" value="Genomic_DNA"/>
</dbReference>
<protein>
    <submittedName>
        <fullName evidence="1">Uncharacterized protein</fullName>
    </submittedName>
</protein>